<dbReference type="EMBL" id="LSYS01007908">
    <property type="protein sequence ID" value="OPJ70494.1"/>
    <property type="molecule type" value="Genomic_DNA"/>
</dbReference>
<gene>
    <name evidence="1" type="ORF">AV530_019623</name>
</gene>
<reference evidence="1 2" key="1">
    <citation type="submission" date="2016-02" db="EMBL/GenBank/DDBJ databases">
        <title>Band-tailed pigeon sequencing and assembly.</title>
        <authorList>
            <person name="Soares A.E."/>
            <person name="Novak B.J."/>
            <person name="Rice E.S."/>
            <person name="O'Connell B."/>
            <person name="Chang D."/>
            <person name="Weber S."/>
            <person name="Shapiro B."/>
        </authorList>
    </citation>
    <scope>NUCLEOTIDE SEQUENCE [LARGE SCALE GENOMIC DNA]</scope>
    <source>
        <strain evidence="1">BTP2013</strain>
        <tissue evidence="1">Blood</tissue>
    </source>
</reference>
<evidence type="ECO:0000313" key="1">
    <source>
        <dbReference type="EMBL" id="OPJ70494.1"/>
    </source>
</evidence>
<sequence length="70" mass="7963">MEKPDHPPGIEPNAAPRELSCILERWHKQFRTRTVNICFCIEQEGQKKNSFLPAAAGLLQQDGNSLLLLY</sequence>
<keyword evidence="2" id="KW-1185">Reference proteome</keyword>
<organism evidence="1 2">
    <name type="scientific">Patagioenas fasciata monilis</name>
    <dbReference type="NCBI Taxonomy" id="372326"/>
    <lineage>
        <taxon>Eukaryota</taxon>
        <taxon>Metazoa</taxon>
        <taxon>Chordata</taxon>
        <taxon>Craniata</taxon>
        <taxon>Vertebrata</taxon>
        <taxon>Euteleostomi</taxon>
        <taxon>Archelosauria</taxon>
        <taxon>Archosauria</taxon>
        <taxon>Dinosauria</taxon>
        <taxon>Saurischia</taxon>
        <taxon>Theropoda</taxon>
        <taxon>Coelurosauria</taxon>
        <taxon>Aves</taxon>
        <taxon>Neognathae</taxon>
        <taxon>Neoaves</taxon>
        <taxon>Columbimorphae</taxon>
        <taxon>Columbiformes</taxon>
        <taxon>Columbidae</taxon>
        <taxon>Patagioenas</taxon>
    </lineage>
</organism>
<evidence type="ECO:0000313" key="2">
    <source>
        <dbReference type="Proteomes" id="UP000190648"/>
    </source>
</evidence>
<protein>
    <submittedName>
        <fullName evidence="1">Uncharacterized protein</fullName>
    </submittedName>
</protein>
<accession>A0A1V4JEM0</accession>
<dbReference type="Proteomes" id="UP000190648">
    <property type="component" value="Unassembled WGS sequence"/>
</dbReference>
<dbReference type="AlphaFoldDB" id="A0A1V4JEM0"/>
<name>A0A1V4JEM0_PATFA</name>
<comment type="caution">
    <text evidence="1">The sequence shown here is derived from an EMBL/GenBank/DDBJ whole genome shotgun (WGS) entry which is preliminary data.</text>
</comment>
<proteinExistence type="predicted"/>